<dbReference type="InterPro" id="IPR001789">
    <property type="entry name" value="Sig_transdc_resp-reg_receiver"/>
</dbReference>
<dbReference type="Pfam" id="PF00072">
    <property type="entry name" value="Response_reg"/>
    <property type="match status" value="1"/>
</dbReference>
<reference evidence="7 8" key="1">
    <citation type="submission" date="2018-12" db="EMBL/GenBank/DDBJ databases">
        <title>Genome analysis provides insights into bioremediation potentialities of Halogeometricum borinquense strain N11.</title>
        <authorList>
            <person name="Najjari A."/>
            <person name="Youssef N."/>
            <person name="Fhoula I."/>
            <person name="Ben Dhia O."/>
            <person name="Mahjoubi M."/>
            <person name="Ouzari H.I."/>
            <person name="Cherif A."/>
        </authorList>
    </citation>
    <scope>NUCLEOTIDE SEQUENCE [LARGE SCALE GENOMIC DNA]</scope>
    <source>
        <strain evidence="7 8">N11</strain>
    </source>
</reference>
<dbReference type="Pfam" id="PF15915">
    <property type="entry name" value="BAT"/>
    <property type="match status" value="1"/>
</dbReference>
<comment type="caution">
    <text evidence="7">The sequence shown here is derived from an EMBL/GenBank/DDBJ whole genome shotgun (WGS) entry which is preliminary data.</text>
</comment>
<dbReference type="InterPro" id="IPR029016">
    <property type="entry name" value="GAF-like_dom_sf"/>
</dbReference>
<dbReference type="Pfam" id="PF13185">
    <property type="entry name" value="GAF_2"/>
    <property type="match status" value="3"/>
</dbReference>
<dbReference type="AlphaFoldDB" id="A0A482SZB7"/>
<keyword evidence="3" id="KW-0805">Transcription regulation</keyword>
<dbReference type="SUPFAM" id="SSF52172">
    <property type="entry name" value="CheY-like"/>
    <property type="match status" value="1"/>
</dbReference>
<comment type="caution">
    <text evidence="5">Lacks conserved residue(s) required for the propagation of feature annotation.</text>
</comment>
<dbReference type="GO" id="GO:0016301">
    <property type="term" value="F:kinase activity"/>
    <property type="evidence" value="ECO:0007669"/>
    <property type="project" value="UniProtKB-KW"/>
</dbReference>
<dbReference type="Proteomes" id="UP000294028">
    <property type="component" value="Unassembled WGS sequence"/>
</dbReference>
<dbReference type="PROSITE" id="PS50110">
    <property type="entry name" value="RESPONSE_REGULATORY"/>
    <property type="match status" value="1"/>
</dbReference>
<dbReference type="Gene3D" id="3.40.50.2300">
    <property type="match status" value="1"/>
</dbReference>
<proteinExistence type="predicted"/>
<name>A0A482SZB7_9EURY</name>
<dbReference type="GO" id="GO:0000160">
    <property type="term" value="P:phosphorelay signal transduction system"/>
    <property type="evidence" value="ECO:0007669"/>
    <property type="project" value="InterPro"/>
</dbReference>
<evidence type="ECO:0000259" key="6">
    <source>
        <dbReference type="PROSITE" id="PS50110"/>
    </source>
</evidence>
<dbReference type="EMBL" id="RZHH01000003">
    <property type="protein sequence ID" value="RYJ08461.1"/>
    <property type="molecule type" value="Genomic_DNA"/>
</dbReference>
<dbReference type="SUPFAM" id="SSF55781">
    <property type="entry name" value="GAF domain-like"/>
    <property type="match status" value="3"/>
</dbReference>
<dbReference type="InterPro" id="IPR003018">
    <property type="entry name" value="GAF"/>
</dbReference>
<organism evidence="7 8">
    <name type="scientific">Halogeometricum borinquense</name>
    <dbReference type="NCBI Taxonomy" id="60847"/>
    <lineage>
        <taxon>Archaea</taxon>
        <taxon>Methanobacteriati</taxon>
        <taxon>Methanobacteriota</taxon>
        <taxon>Stenosarchaea group</taxon>
        <taxon>Halobacteria</taxon>
        <taxon>Halobacteriales</taxon>
        <taxon>Haloferacaceae</taxon>
        <taxon>Halogeometricum</taxon>
    </lineage>
</organism>
<evidence type="ECO:0000313" key="8">
    <source>
        <dbReference type="Proteomes" id="UP000294028"/>
    </source>
</evidence>
<accession>A0A482SZB7</accession>
<protein>
    <submittedName>
        <fullName evidence="7">Response regulator</fullName>
    </submittedName>
</protein>
<feature type="domain" description="Response regulatory" evidence="6">
    <location>
        <begin position="8"/>
        <end position="129"/>
    </location>
</feature>
<gene>
    <name evidence="7" type="ORF">ELS19_18205</name>
</gene>
<dbReference type="InterPro" id="IPR007050">
    <property type="entry name" value="HTH_bacterioopsin"/>
</dbReference>
<dbReference type="Gene3D" id="1.10.10.10">
    <property type="entry name" value="Winged helix-like DNA-binding domain superfamily/Winged helix DNA-binding domain"/>
    <property type="match status" value="1"/>
</dbReference>
<dbReference type="Pfam" id="PF04967">
    <property type="entry name" value="HTH_10"/>
    <property type="match status" value="1"/>
</dbReference>
<evidence type="ECO:0000256" key="2">
    <source>
        <dbReference type="ARBA" id="ARBA00022777"/>
    </source>
</evidence>
<evidence type="ECO:0000256" key="3">
    <source>
        <dbReference type="ARBA" id="ARBA00023015"/>
    </source>
</evidence>
<dbReference type="InterPro" id="IPR036388">
    <property type="entry name" value="WH-like_DNA-bd_sf"/>
</dbReference>
<evidence type="ECO:0000256" key="4">
    <source>
        <dbReference type="ARBA" id="ARBA00023163"/>
    </source>
</evidence>
<dbReference type="InterPro" id="IPR011006">
    <property type="entry name" value="CheY-like_superfamily"/>
</dbReference>
<keyword evidence="4" id="KW-0804">Transcription</keyword>
<dbReference type="PANTHER" id="PTHR34236">
    <property type="entry name" value="DIMETHYL SULFOXIDE REDUCTASE TRANSCRIPTIONAL ACTIVATOR"/>
    <property type="match status" value="1"/>
</dbReference>
<dbReference type="Gene3D" id="3.30.450.40">
    <property type="match status" value="3"/>
</dbReference>
<dbReference type="SMART" id="SM00448">
    <property type="entry name" value="REC"/>
    <property type="match status" value="1"/>
</dbReference>
<keyword evidence="1" id="KW-0808">Transferase</keyword>
<sequence length="886" mass="99120">MEHENTFRVLLIDQDPDDAHFITHYLRKSQLQGVAESIDVTHTETLSEGEARLSGTEYDLVMVALGLPEYEDLETTRRIASQAPAVPIIVLAERSERDTAIQALQNGAQDYLLKDRIDIDQLLRSIRYAVTQKNHETEFAQRRNESAALNPVETLIREINTPLTDASTHKEVEQAICDCLTAESPYEFAAICSFSSEAGTFTPVTWAGCERDELDDAIEATEKLCEQDPLAMANRTQEVQFQNIPGELAAVSGETKTSDDQRKSVITVPLIFGSTVHGILTLFRGQSHSLSERERDAFGELGSIIGLWITAADRKEREQILTTLHHATRQLLHTETKSDVAELVVNTGRVILDLSHVAIFCIDETQNVLEPVAATPELAECAAENPSVGPDTTDSVVWDVFVSGDTALVEDLQTTDATFEMAQRTDAESGLFVPIGDRGVLVTLCGSVESFDTHTRKLVGMLAATTEAALKRIDHEMDLRERDQKLKDRNWKLTRLNWINKIIREIDQVLIQAASREEIEEAVCEKLNESGGFPFVWIGERDSISGSISPRAWVNNGSDYLDQVSFDIDDSSEPAVQTLTSGTMTVIPNVADNLREEPWRQKALTNGYQSVISIPLVYEDVRYGILTVYANQQSAFDELVREVLEELGCTVAYAINGIQRRRGTMSDEVTEIKLKIHESDSVLNRIARKANASVEFEAVIPQPGNKTRVLFSVATDSIEEILSVADEFISIESITHVRQTGEKQLFEATTTGSVVAQPLINYGTYPQEITADQSTIHAVIELPQFADVREVVELLENNYGKTELISRRDRERSRKTNREFITTFEEQLTERQYEVLRTAYESGFFEEPREITGQEVADLIGISQSTFNHHLRGAERKLFVSLFGDR</sequence>
<keyword evidence="2" id="KW-0418">Kinase</keyword>
<evidence type="ECO:0000313" key="7">
    <source>
        <dbReference type="EMBL" id="RYJ08461.1"/>
    </source>
</evidence>
<dbReference type="PANTHER" id="PTHR34236:SF1">
    <property type="entry name" value="DIMETHYL SULFOXIDE REDUCTASE TRANSCRIPTIONAL ACTIVATOR"/>
    <property type="match status" value="1"/>
</dbReference>
<dbReference type="RefSeq" id="WP_129786365.1">
    <property type="nucleotide sequence ID" value="NZ_RZHH01000003.1"/>
</dbReference>
<evidence type="ECO:0000256" key="5">
    <source>
        <dbReference type="PROSITE-ProRule" id="PRU00169"/>
    </source>
</evidence>
<evidence type="ECO:0000256" key="1">
    <source>
        <dbReference type="ARBA" id="ARBA00022679"/>
    </source>
</evidence>
<dbReference type="CDD" id="cd00156">
    <property type="entry name" value="REC"/>
    <property type="match status" value="1"/>
</dbReference>
<dbReference type="InterPro" id="IPR031803">
    <property type="entry name" value="BAT_GAF/HTH-assoc"/>
</dbReference>